<feature type="compositionally biased region" description="Acidic residues" evidence="4">
    <location>
        <begin position="178"/>
        <end position="187"/>
    </location>
</feature>
<sequence length="222" mass="24621">TAQVVDCRSPEASCKSWKLKGEVECTTWNHFSPFYFLASTDKGNIYCCDVRTNDPVFTLHAHDEAATGIALSSQLPGCLLSVSQDKMVKVWDIQDNKPSFVVSRDMKMGSILNVSACPDSPYVFTLGGEKQSLQVFDISQSAPAWKHFKNRQCLVNVAGAAPVNKAGEETTEEKETTEIEDDMDMDMDANAVSAMKSLSLNKNEQRKDSVGKKVKKKKNKRK</sequence>
<dbReference type="AlphaFoldDB" id="A0A6S7LQJ2"/>
<dbReference type="InterPro" id="IPR019775">
    <property type="entry name" value="WD40_repeat_CS"/>
</dbReference>
<dbReference type="InterPro" id="IPR044285">
    <property type="entry name" value="PWP1"/>
</dbReference>
<dbReference type="PROSITE" id="PS50082">
    <property type="entry name" value="WD_REPEATS_2"/>
    <property type="match status" value="1"/>
</dbReference>
<feature type="region of interest" description="Disordered" evidence="4">
    <location>
        <begin position="164"/>
        <end position="222"/>
    </location>
</feature>
<keyword evidence="6" id="KW-1185">Reference proteome</keyword>
<evidence type="ECO:0000256" key="4">
    <source>
        <dbReference type="SAM" id="MobiDB-lite"/>
    </source>
</evidence>
<keyword evidence="3" id="KW-0677">Repeat</keyword>
<feature type="compositionally biased region" description="Basic residues" evidence="4">
    <location>
        <begin position="212"/>
        <end position="222"/>
    </location>
</feature>
<keyword evidence="1" id="KW-0597">Phosphoprotein</keyword>
<proteinExistence type="predicted"/>
<dbReference type="InterPro" id="IPR015943">
    <property type="entry name" value="WD40/YVTN_repeat-like_dom_sf"/>
</dbReference>
<evidence type="ECO:0000313" key="5">
    <source>
        <dbReference type="EMBL" id="CAB4038139.1"/>
    </source>
</evidence>
<name>A0A6S7LQJ2_PARCT</name>
<dbReference type="SUPFAM" id="SSF50978">
    <property type="entry name" value="WD40 repeat-like"/>
    <property type="match status" value="1"/>
</dbReference>
<dbReference type="Proteomes" id="UP001152795">
    <property type="component" value="Unassembled WGS sequence"/>
</dbReference>
<dbReference type="Gene3D" id="2.130.10.10">
    <property type="entry name" value="YVTN repeat-like/Quinoprotein amine dehydrogenase"/>
    <property type="match status" value="1"/>
</dbReference>
<dbReference type="PANTHER" id="PTHR14091:SF0">
    <property type="entry name" value="PERIODIC TRYPTOPHAN PROTEIN 1 HOMOLOG"/>
    <property type="match status" value="1"/>
</dbReference>
<feature type="non-terminal residue" evidence="5">
    <location>
        <position position="222"/>
    </location>
</feature>
<dbReference type="SMART" id="SM00320">
    <property type="entry name" value="WD40"/>
    <property type="match status" value="3"/>
</dbReference>
<dbReference type="GO" id="GO:0005634">
    <property type="term" value="C:nucleus"/>
    <property type="evidence" value="ECO:0007669"/>
    <property type="project" value="TreeGrafter"/>
</dbReference>
<dbReference type="InterPro" id="IPR001680">
    <property type="entry name" value="WD40_rpt"/>
</dbReference>
<dbReference type="EMBL" id="CACRXK020023852">
    <property type="protein sequence ID" value="CAB4038139.1"/>
    <property type="molecule type" value="Genomic_DNA"/>
</dbReference>
<dbReference type="OrthoDB" id="270624at2759"/>
<dbReference type="PROSITE" id="PS00678">
    <property type="entry name" value="WD_REPEATS_1"/>
    <property type="match status" value="1"/>
</dbReference>
<evidence type="ECO:0000313" key="6">
    <source>
        <dbReference type="Proteomes" id="UP001152795"/>
    </source>
</evidence>
<dbReference type="GO" id="GO:0006364">
    <property type="term" value="P:rRNA processing"/>
    <property type="evidence" value="ECO:0007669"/>
    <property type="project" value="InterPro"/>
</dbReference>
<accession>A0A6S7LQJ2</accession>
<protein>
    <submittedName>
        <fullName evidence="5">Periodic tryptophan 1 homolog</fullName>
    </submittedName>
</protein>
<evidence type="ECO:0000256" key="1">
    <source>
        <dbReference type="ARBA" id="ARBA00022553"/>
    </source>
</evidence>
<dbReference type="PANTHER" id="PTHR14091">
    <property type="entry name" value="PERIODIC TRYPTOPHAN PROTEIN 1"/>
    <property type="match status" value="1"/>
</dbReference>
<keyword evidence="2" id="KW-0853">WD repeat</keyword>
<organism evidence="5 6">
    <name type="scientific">Paramuricea clavata</name>
    <name type="common">Red gorgonian</name>
    <name type="synonym">Violescent sea-whip</name>
    <dbReference type="NCBI Taxonomy" id="317549"/>
    <lineage>
        <taxon>Eukaryota</taxon>
        <taxon>Metazoa</taxon>
        <taxon>Cnidaria</taxon>
        <taxon>Anthozoa</taxon>
        <taxon>Octocorallia</taxon>
        <taxon>Malacalcyonacea</taxon>
        <taxon>Plexauridae</taxon>
        <taxon>Paramuricea</taxon>
    </lineage>
</organism>
<gene>
    <name evidence="5" type="ORF">PACLA_8A022650</name>
</gene>
<comment type="caution">
    <text evidence="5">The sequence shown here is derived from an EMBL/GenBank/DDBJ whole genome shotgun (WGS) entry which is preliminary data.</text>
</comment>
<reference evidence="5" key="1">
    <citation type="submission" date="2020-04" db="EMBL/GenBank/DDBJ databases">
        <authorList>
            <person name="Alioto T."/>
            <person name="Alioto T."/>
            <person name="Gomez Garrido J."/>
        </authorList>
    </citation>
    <scope>NUCLEOTIDE SEQUENCE</scope>
    <source>
        <strain evidence="5">A484AB</strain>
    </source>
</reference>
<dbReference type="InterPro" id="IPR036322">
    <property type="entry name" value="WD40_repeat_dom_sf"/>
</dbReference>
<evidence type="ECO:0000256" key="2">
    <source>
        <dbReference type="ARBA" id="ARBA00022574"/>
    </source>
</evidence>
<evidence type="ECO:0000256" key="3">
    <source>
        <dbReference type="ARBA" id="ARBA00022737"/>
    </source>
</evidence>